<dbReference type="AlphaFoldDB" id="A0A318Z8A7"/>
<protein>
    <submittedName>
        <fullName evidence="2">Uncharacterized protein</fullName>
    </submittedName>
</protein>
<sequence>MVQKRQVSYKPQTPATTERESHVDDSTSTSSTQEHIRSSRSATRCSSPLKSERDSCRLSRVFVSLKILTSVGTEDQQGYPCSKNLLKCAPKALQKLRKTAQTGLQDYASSRVGLLFQSAGAHAKRPLCHAPYHYPYQSSAYPLRCHVSREKQKHPSGLNINNELWRLANERCFPTLLYLQYEKRTQPRVARVNSGTSTHNKQTGLSGVKEFLTAVNRHQADSNKT</sequence>
<organism evidence="2 3">
    <name type="scientific">Aspergillus saccharolyticus JOP 1030-1</name>
    <dbReference type="NCBI Taxonomy" id="1450539"/>
    <lineage>
        <taxon>Eukaryota</taxon>
        <taxon>Fungi</taxon>
        <taxon>Dikarya</taxon>
        <taxon>Ascomycota</taxon>
        <taxon>Pezizomycotina</taxon>
        <taxon>Eurotiomycetes</taxon>
        <taxon>Eurotiomycetidae</taxon>
        <taxon>Eurotiales</taxon>
        <taxon>Aspergillaceae</taxon>
        <taxon>Aspergillus</taxon>
        <taxon>Aspergillus subgen. Circumdati</taxon>
    </lineage>
</organism>
<feature type="region of interest" description="Disordered" evidence="1">
    <location>
        <begin position="1"/>
        <end position="49"/>
    </location>
</feature>
<keyword evidence="3" id="KW-1185">Reference proteome</keyword>
<reference evidence="2 3" key="1">
    <citation type="submission" date="2016-12" db="EMBL/GenBank/DDBJ databases">
        <title>The genomes of Aspergillus section Nigri reveals drivers in fungal speciation.</title>
        <authorList>
            <consortium name="DOE Joint Genome Institute"/>
            <person name="Vesth T.C."/>
            <person name="Nybo J."/>
            <person name="Theobald S."/>
            <person name="Brandl J."/>
            <person name="Frisvad J.C."/>
            <person name="Nielsen K.F."/>
            <person name="Lyhne E.K."/>
            <person name="Kogle M.E."/>
            <person name="Kuo A."/>
            <person name="Riley R."/>
            <person name="Clum A."/>
            <person name="Nolan M."/>
            <person name="Lipzen A."/>
            <person name="Salamov A."/>
            <person name="Henrissat B."/>
            <person name="Wiebenga A."/>
            <person name="De Vries R.P."/>
            <person name="Grigoriev I.V."/>
            <person name="Mortensen U.H."/>
            <person name="Andersen M.R."/>
            <person name="Baker S.E."/>
        </authorList>
    </citation>
    <scope>NUCLEOTIDE SEQUENCE [LARGE SCALE GENOMIC DNA]</scope>
    <source>
        <strain evidence="2 3">JOP 1030-1</strain>
    </source>
</reference>
<dbReference type="EMBL" id="KZ821250">
    <property type="protein sequence ID" value="PYH42634.1"/>
    <property type="molecule type" value="Genomic_DNA"/>
</dbReference>
<dbReference type="GeneID" id="37071702"/>
<proteinExistence type="predicted"/>
<evidence type="ECO:0000256" key="1">
    <source>
        <dbReference type="SAM" id="MobiDB-lite"/>
    </source>
</evidence>
<dbReference type="Proteomes" id="UP000248349">
    <property type="component" value="Unassembled WGS sequence"/>
</dbReference>
<feature type="compositionally biased region" description="Polar residues" evidence="1">
    <location>
        <begin position="39"/>
        <end position="49"/>
    </location>
</feature>
<evidence type="ECO:0000313" key="2">
    <source>
        <dbReference type="EMBL" id="PYH42634.1"/>
    </source>
</evidence>
<feature type="compositionally biased region" description="Polar residues" evidence="1">
    <location>
        <begin position="1"/>
        <end position="16"/>
    </location>
</feature>
<evidence type="ECO:0000313" key="3">
    <source>
        <dbReference type="Proteomes" id="UP000248349"/>
    </source>
</evidence>
<accession>A0A318Z8A7</accession>
<dbReference type="RefSeq" id="XP_025428616.1">
    <property type="nucleotide sequence ID" value="XM_025570474.1"/>
</dbReference>
<gene>
    <name evidence="2" type="ORF">BP01DRAFT_131906</name>
</gene>
<name>A0A318Z8A7_9EURO</name>